<keyword evidence="2 6" id="KW-0812">Transmembrane</keyword>
<feature type="compositionally biased region" description="Low complexity" evidence="5">
    <location>
        <begin position="448"/>
        <end position="457"/>
    </location>
</feature>
<evidence type="ECO:0000256" key="6">
    <source>
        <dbReference type="SAM" id="Phobius"/>
    </source>
</evidence>
<evidence type="ECO:0000313" key="9">
    <source>
        <dbReference type="Proteomes" id="UP001590951"/>
    </source>
</evidence>
<feature type="region of interest" description="Disordered" evidence="5">
    <location>
        <begin position="65"/>
        <end position="101"/>
    </location>
</feature>
<keyword evidence="9" id="KW-1185">Reference proteome</keyword>
<proteinExistence type="predicted"/>
<dbReference type="InterPro" id="IPR050829">
    <property type="entry name" value="CorA_MIT"/>
</dbReference>
<feature type="region of interest" description="Disordered" evidence="5">
    <location>
        <begin position="818"/>
        <end position="839"/>
    </location>
</feature>
<protein>
    <recommendedName>
        <fullName evidence="7">Ubiquitin-like domain-containing protein</fullName>
    </recommendedName>
</protein>
<dbReference type="SUPFAM" id="SSF144083">
    <property type="entry name" value="Magnesium transport protein CorA, transmembrane region"/>
    <property type="match status" value="1"/>
</dbReference>
<feature type="transmembrane region" description="Helical" evidence="6">
    <location>
        <begin position="1269"/>
        <end position="1293"/>
    </location>
</feature>
<feature type="compositionally biased region" description="Basic and acidic residues" evidence="5">
    <location>
        <begin position="77"/>
        <end position="88"/>
    </location>
</feature>
<feature type="compositionally biased region" description="Low complexity" evidence="5">
    <location>
        <begin position="820"/>
        <end position="831"/>
    </location>
</feature>
<name>A0ABR4B3P1_9LECA</name>
<accession>A0ABR4B3P1</accession>
<feature type="compositionally biased region" description="Basic residues" evidence="5">
    <location>
        <begin position="533"/>
        <end position="543"/>
    </location>
</feature>
<feature type="region of interest" description="Disordered" evidence="5">
    <location>
        <begin position="943"/>
        <end position="977"/>
    </location>
</feature>
<evidence type="ECO:0000256" key="1">
    <source>
        <dbReference type="ARBA" id="ARBA00004141"/>
    </source>
</evidence>
<dbReference type="InterPro" id="IPR045863">
    <property type="entry name" value="CorA_TM1_TM2"/>
</dbReference>
<dbReference type="InterPro" id="IPR002523">
    <property type="entry name" value="MgTranspt_CorA/ZnTranspt_ZntB"/>
</dbReference>
<feature type="region of interest" description="Disordered" evidence="5">
    <location>
        <begin position="440"/>
        <end position="473"/>
    </location>
</feature>
<dbReference type="PANTHER" id="PTHR47685">
    <property type="entry name" value="MAGNESIUM TRANSPORT PROTEIN CORA"/>
    <property type="match status" value="1"/>
</dbReference>
<evidence type="ECO:0000313" key="8">
    <source>
        <dbReference type="EMBL" id="KAL2052008.1"/>
    </source>
</evidence>
<dbReference type="Pfam" id="PF22893">
    <property type="entry name" value="ULD_2"/>
    <property type="match status" value="1"/>
</dbReference>
<evidence type="ECO:0000256" key="2">
    <source>
        <dbReference type="ARBA" id="ARBA00022692"/>
    </source>
</evidence>
<comment type="subcellular location">
    <subcellularLocation>
        <location evidence="1">Membrane</location>
        <topology evidence="1">Multi-pass membrane protein</topology>
    </subcellularLocation>
</comment>
<dbReference type="PANTHER" id="PTHR47685:SF1">
    <property type="entry name" value="MAGNESIUM TRANSPORT PROTEIN CORA"/>
    <property type="match status" value="1"/>
</dbReference>
<feature type="compositionally biased region" description="Basic residues" evidence="5">
    <location>
        <begin position="65"/>
        <end position="76"/>
    </location>
</feature>
<dbReference type="Pfam" id="PF01544">
    <property type="entry name" value="CorA"/>
    <property type="match status" value="1"/>
</dbReference>
<dbReference type="Gene3D" id="1.20.58.340">
    <property type="entry name" value="Magnesium transport protein CorA, transmembrane region"/>
    <property type="match status" value="1"/>
</dbReference>
<feature type="domain" description="Ubiquitin-like" evidence="7">
    <location>
        <begin position="337"/>
        <end position="409"/>
    </location>
</feature>
<keyword evidence="4 6" id="KW-0472">Membrane</keyword>
<comment type="caution">
    <text evidence="8">The sequence shown here is derived from an EMBL/GenBank/DDBJ whole genome shotgun (WGS) entry which is preliminary data.</text>
</comment>
<feature type="transmembrane region" description="Helical" evidence="6">
    <location>
        <begin position="1305"/>
        <end position="1328"/>
    </location>
</feature>
<dbReference type="Proteomes" id="UP001590951">
    <property type="component" value="Unassembled WGS sequence"/>
</dbReference>
<keyword evidence="3 6" id="KW-1133">Transmembrane helix</keyword>
<sequence>MDRDGEKPFVVDRANSFPRDRRYPLNGPHDHIVERSTNDSFFADRHLHRQGTGDFENRRSNKRLRYTIPLRRKRRHTGDEEKGFDEKGGSGGHPTRPGLEREISRGAAPYLSQDLYEIISTQFWVPDDEGREVVTLTVNDDTAKTKQEKISYESVWRHIQSEAMTFKQFHKEVMRLPGLEDDDLALAARLLNKVQKTCEKQFVHGRYLKPTVLVYDGADPEETAKDQKTATFVSLPIFTTECERHHKSTKEDELHPVRALLQSRYRLESTKGRDKEQVIRKVHFKKAHVVHVPQIWALIINKHTIITCAPLDTSTLRGETIKLVKHSEAQLDEATWSVHFTDTRGAVFYLPLRFCKSWFGLVKQIADDCLHDEYDLIRDQLLKNGPLYQLFTEHGVPVTAESWPQMVEREKKEVIRLRLVDNEGKSNRLLVTYCDENGNEIDYDSDPSSDTSSMFSPDGKESDDSESSISSLPTFEEVAPAVEKLRNLHEKLEQARSQDSNRRVEVLRDYKIPALEKQILGLTAEGLGLDRTRRSRPQKKKARAIVPDVYEGRRGSSHRFYGNSTLSATGGPSIRVSSRSRSSSGSRPRLSRGVSQYSQSMYDLSLDQPQGRGSEKRPPLAYNRSQSYSQPLHVFEDYSFPPRSSQPVRRQSYTRTVPSRLIIPSRTPHSTSRWDTVRSRVFNGPALMASATPVSPKTTKNDVCYQPSNKQLARSRWEFLRAQILAGSDLGQSNGQANGEISGEPVSPRAREKLASAMKNMFSDQDARPDKLTSKIARVLDPENSESEAKPKKRVDFMKQNPESKLKLKRLIHLAHKEVSSPTSPTMTKTPFAADIAPPGSSKKTQDLAIFLWSTLHAPADVVDLSLASKATPAGADQSLSEKVPAEINQNTLKVEELILRTVMNEMHANMRKPKKVSPEYADLYGKIADRSVADVTSLMATLDTDDNPANENGNRNISTSLSSPNSNLADNPDSAETKTRLKAIRSEIYDVSSQILHAFIPQGYEAPVVSKYWGAIYQIIHHRTRDEAVLDAITARLRKINDLVKNIQMGVRTDDGSNQARYQIPRALPAAFQHLVMLLVVSSTVTDWTDHSWNQMQTAFDECEGFFIEGRKQLILMIHTDDYRESAGFQAVDSEALLSLVLANLVSHLSTEREFHLTEVYSEYTTRIHQMVRDSASVKVYDDIKLLREELDIIKNTLKQQDETLRDFRTTISYTYGITSLSLSVVDRMLESIEQRIDDFNELQGQAETACFLAAQSISLKPESNNKAIIVFTVVTIVFLPMSFVTSYLGMNTSDIRGMQATQTLFWAIGTPVAFVVLSAAVFAAFYGTLTQRITGRAWRAKEKNE</sequence>
<reference evidence="8 9" key="1">
    <citation type="submission" date="2024-09" db="EMBL/GenBank/DDBJ databases">
        <title>Rethinking Asexuality: The Enigmatic Case of Functional Sexual Genes in Lepraria (Stereocaulaceae).</title>
        <authorList>
            <person name="Doellman M."/>
            <person name="Sun Y."/>
            <person name="Barcenas-Pena A."/>
            <person name="Lumbsch H.T."/>
            <person name="Grewe F."/>
        </authorList>
    </citation>
    <scope>NUCLEOTIDE SEQUENCE [LARGE SCALE GENOMIC DNA]</scope>
    <source>
        <strain evidence="8 9">Grewe 0041</strain>
    </source>
</reference>
<organism evidence="8 9">
    <name type="scientific">Lepraria finkii</name>
    <dbReference type="NCBI Taxonomy" id="1340010"/>
    <lineage>
        <taxon>Eukaryota</taxon>
        <taxon>Fungi</taxon>
        <taxon>Dikarya</taxon>
        <taxon>Ascomycota</taxon>
        <taxon>Pezizomycotina</taxon>
        <taxon>Lecanoromycetes</taxon>
        <taxon>OSLEUM clade</taxon>
        <taxon>Lecanoromycetidae</taxon>
        <taxon>Lecanorales</taxon>
        <taxon>Lecanorineae</taxon>
        <taxon>Stereocaulaceae</taxon>
        <taxon>Lepraria</taxon>
    </lineage>
</organism>
<evidence type="ECO:0000256" key="5">
    <source>
        <dbReference type="SAM" id="MobiDB-lite"/>
    </source>
</evidence>
<dbReference type="EMBL" id="JBHFEH010000030">
    <property type="protein sequence ID" value="KAL2052008.1"/>
    <property type="molecule type" value="Genomic_DNA"/>
</dbReference>
<gene>
    <name evidence="8" type="ORF">ABVK25_007700</name>
</gene>
<dbReference type="InterPro" id="IPR054464">
    <property type="entry name" value="ULD_fung"/>
</dbReference>
<feature type="compositionally biased region" description="Low complexity" evidence="5">
    <location>
        <begin position="570"/>
        <end position="595"/>
    </location>
</feature>
<evidence type="ECO:0000256" key="3">
    <source>
        <dbReference type="ARBA" id="ARBA00022989"/>
    </source>
</evidence>
<evidence type="ECO:0000256" key="4">
    <source>
        <dbReference type="ARBA" id="ARBA00023136"/>
    </source>
</evidence>
<feature type="compositionally biased region" description="Polar residues" evidence="5">
    <location>
        <begin position="950"/>
        <end position="970"/>
    </location>
</feature>
<feature type="region of interest" description="Disordered" evidence="5">
    <location>
        <begin position="531"/>
        <end position="624"/>
    </location>
</feature>
<evidence type="ECO:0000259" key="7">
    <source>
        <dbReference type="Pfam" id="PF22893"/>
    </source>
</evidence>